<dbReference type="InterPro" id="IPR050484">
    <property type="entry name" value="Transf_Hexapept/Carb_Anhydrase"/>
</dbReference>
<comment type="caution">
    <text evidence="1">The sequence shown here is derived from an EMBL/GenBank/DDBJ whole genome shotgun (WGS) entry which is preliminary data.</text>
</comment>
<accession>A0A0W8E4U7</accession>
<sequence length="176" mass="18647">MGLYQFEDYIPRVDPTAYIHPEAVLIGNVSIAGNCYIGPGASIRADWGSITIGPGSNIQDRVVIHVKPEHSVVLGANSHIGHGAILHGPSLGFHVFVGMGAIIMDEAELGDNCCVAAGTLIPGGMKIPANKLIRGMPGRIVSDVSPKMAAELETATKYYQALAERCLKGMRRVNIS</sequence>
<proteinExistence type="predicted"/>
<organism evidence="1">
    <name type="scientific">hydrocarbon metagenome</name>
    <dbReference type="NCBI Taxonomy" id="938273"/>
    <lineage>
        <taxon>unclassified sequences</taxon>
        <taxon>metagenomes</taxon>
        <taxon>ecological metagenomes</taxon>
    </lineage>
</organism>
<gene>
    <name evidence="1" type="ORF">ASZ90_018957</name>
</gene>
<evidence type="ECO:0000313" key="1">
    <source>
        <dbReference type="EMBL" id="KUG03644.1"/>
    </source>
</evidence>
<dbReference type="PANTHER" id="PTHR13061:SF29">
    <property type="entry name" value="GAMMA CARBONIC ANHYDRASE-LIKE 1, MITOCHONDRIAL-RELATED"/>
    <property type="match status" value="1"/>
</dbReference>
<reference evidence="1" key="1">
    <citation type="journal article" date="2015" name="Proc. Natl. Acad. Sci. U.S.A.">
        <title>Networks of energetic and metabolic interactions define dynamics in microbial communities.</title>
        <authorList>
            <person name="Embree M."/>
            <person name="Liu J.K."/>
            <person name="Al-Bassam M.M."/>
            <person name="Zengler K."/>
        </authorList>
    </citation>
    <scope>NUCLEOTIDE SEQUENCE</scope>
</reference>
<name>A0A0W8E4U7_9ZZZZ</name>
<dbReference type="Gene3D" id="2.160.10.10">
    <property type="entry name" value="Hexapeptide repeat proteins"/>
    <property type="match status" value="1"/>
</dbReference>
<protein>
    <submittedName>
        <fullName evidence="1">Phenylacetic acid degradation protein paay</fullName>
    </submittedName>
</protein>
<dbReference type="PANTHER" id="PTHR13061">
    <property type="entry name" value="DYNACTIN SUBUNIT P25"/>
    <property type="match status" value="1"/>
</dbReference>
<dbReference type="InterPro" id="IPR011004">
    <property type="entry name" value="Trimer_LpxA-like_sf"/>
</dbReference>
<dbReference type="AlphaFoldDB" id="A0A0W8E4U7"/>
<dbReference type="InterPro" id="IPR001451">
    <property type="entry name" value="Hexapep"/>
</dbReference>
<dbReference type="Pfam" id="PF00132">
    <property type="entry name" value="Hexapep"/>
    <property type="match status" value="1"/>
</dbReference>
<dbReference type="SUPFAM" id="SSF51161">
    <property type="entry name" value="Trimeric LpxA-like enzymes"/>
    <property type="match status" value="1"/>
</dbReference>
<dbReference type="EMBL" id="LNQE01001874">
    <property type="protein sequence ID" value="KUG03644.1"/>
    <property type="molecule type" value="Genomic_DNA"/>
</dbReference>